<evidence type="ECO:0000256" key="3">
    <source>
        <dbReference type="ARBA" id="ARBA00022525"/>
    </source>
</evidence>
<evidence type="ECO:0000256" key="4">
    <source>
        <dbReference type="ARBA" id="ARBA00022978"/>
    </source>
</evidence>
<dbReference type="AlphaFoldDB" id="A0AAV2Z6K8"/>
<gene>
    <name evidence="8" type="ORF">N0F65_006684</name>
</gene>
<evidence type="ECO:0000256" key="7">
    <source>
        <dbReference type="SAM" id="SignalP"/>
    </source>
</evidence>
<dbReference type="InterPro" id="IPR036470">
    <property type="entry name" value="Elicitin_sf"/>
</dbReference>
<dbReference type="Gene3D" id="1.10.239.10">
    <property type="entry name" value="Elicitin domain"/>
    <property type="match status" value="1"/>
</dbReference>
<reference evidence="8" key="2">
    <citation type="journal article" date="2023" name="Microbiol Resour">
        <title>Decontamination and Annotation of the Draft Genome Sequence of the Oomycete Lagenidium giganteum ARSEF 373.</title>
        <authorList>
            <person name="Morgan W.R."/>
            <person name="Tartar A."/>
        </authorList>
    </citation>
    <scope>NUCLEOTIDE SEQUENCE</scope>
    <source>
        <strain evidence="8">ARSEF 373</strain>
    </source>
</reference>
<feature type="non-terminal residue" evidence="8">
    <location>
        <position position="77"/>
    </location>
</feature>
<comment type="caution">
    <text evidence="8">The sequence shown here is derived from an EMBL/GenBank/DDBJ whole genome shotgun (WGS) entry which is preliminary data.</text>
</comment>
<sequence>MKFAVTASFAALLAVAAAAPCDLAKMAPLAADADAVKCATDSKYNLVSMAAPSDNEVKQFCASSACQALLPKLTALE</sequence>
<reference evidence="8" key="1">
    <citation type="submission" date="2022-11" db="EMBL/GenBank/DDBJ databases">
        <authorList>
            <person name="Morgan W.R."/>
            <person name="Tartar A."/>
        </authorList>
    </citation>
    <scope>NUCLEOTIDE SEQUENCE</scope>
    <source>
        <strain evidence="8">ARSEF 373</strain>
    </source>
</reference>
<dbReference type="GO" id="GO:0052040">
    <property type="term" value="P:symbiont-mediated perturbation of host programmed cell death"/>
    <property type="evidence" value="ECO:0007669"/>
    <property type="project" value="UniProtKB-UniRule"/>
</dbReference>
<evidence type="ECO:0000256" key="6">
    <source>
        <dbReference type="RuleBase" id="RU368111"/>
    </source>
</evidence>
<proteinExistence type="inferred from homology"/>
<feature type="chain" id="PRO_5043752360" description="Elicitin" evidence="7">
    <location>
        <begin position="19"/>
        <end position="77"/>
    </location>
</feature>
<feature type="signal peptide" evidence="7">
    <location>
        <begin position="1"/>
        <end position="18"/>
    </location>
</feature>
<comment type="similarity">
    <text evidence="2 6">Belongs to the elicitin family.</text>
</comment>
<keyword evidence="5 6" id="KW-1015">Disulfide bond</keyword>
<evidence type="ECO:0000256" key="5">
    <source>
        <dbReference type="ARBA" id="ARBA00023157"/>
    </source>
</evidence>
<dbReference type="InterPro" id="IPR002200">
    <property type="entry name" value="Elicitin"/>
</dbReference>
<comment type="subcellular location">
    <subcellularLocation>
        <location evidence="1 6">Secreted</location>
    </subcellularLocation>
</comment>
<keyword evidence="3 6" id="KW-0964">Secreted</keyword>
<evidence type="ECO:0000313" key="9">
    <source>
        <dbReference type="Proteomes" id="UP001146120"/>
    </source>
</evidence>
<evidence type="ECO:0000313" key="8">
    <source>
        <dbReference type="EMBL" id="DBA01951.1"/>
    </source>
</evidence>
<accession>A0AAV2Z6K8</accession>
<name>A0AAV2Z6K8_9STRA</name>
<protein>
    <recommendedName>
        <fullName evidence="6">Elicitin</fullName>
    </recommendedName>
</protein>
<dbReference type="Pfam" id="PF00964">
    <property type="entry name" value="Elicitin"/>
    <property type="match status" value="1"/>
</dbReference>
<keyword evidence="9" id="KW-1185">Reference proteome</keyword>
<evidence type="ECO:0000256" key="1">
    <source>
        <dbReference type="ARBA" id="ARBA00004613"/>
    </source>
</evidence>
<dbReference type="GO" id="GO:0005576">
    <property type="term" value="C:extracellular region"/>
    <property type="evidence" value="ECO:0007669"/>
    <property type="project" value="UniProtKB-SubCell"/>
</dbReference>
<dbReference type="EMBL" id="DAKRPA010000038">
    <property type="protein sequence ID" value="DBA01951.1"/>
    <property type="molecule type" value="Genomic_DNA"/>
</dbReference>
<dbReference type="Proteomes" id="UP001146120">
    <property type="component" value="Unassembled WGS sequence"/>
</dbReference>
<dbReference type="SUPFAM" id="SSF48647">
    <property type="entry name" value="Fungal elicitin"/>
    <property type="match status" value="1"/>
</dbReference>
<comment type="function">
    <text evidence="6">Induces local and distal defense responses (incompatible hypersensitive reaction) in plants from the solanaceae and cruciferae families. Elicits leaf necrosis and causes the accumulation of pathogenesis-related proteins. Might interact with the lipidic molecules of the plasma membrane.</text>
</comment>
<evidence type="ECO:0000256" key="2">
    <source>
        <dbReference type="ARBA" id="ARBA00009544"/>
    </source>
</evidence>
<keyword evidence="4 6" id="KW-0928">Hypersensitive response elicitation</keyword>
<keyword evidence="7" id="KW-0732">Signal</keyword>
<organism evidence="8 9">
    <name type="scientific">Lagenidium giganteum</name>
    <dbReference type="NCBI Taxonomy" id="4803"/>
    <lineage>
        <taxon>Eukaryota</taxon>
        <taxon>Sar</taxon>
        <taxon>Stramenopiles</taxon>
        <taxon>Oomycota</taxon>
        <taxon>Peronosporomycetes</taxon>
        <taxon>Pythiales</taxon>
        <taxon>Pythiaceae</taxon>
    </lineage>
</organism>